<sequence>MEKVEIEEKIAALIAKEITEIHIEKKDFIDFISVWSKHESKNQIVGEAGLGGNVVYRLIENAHENNQ</sequence>
<proteinExistence type="predicted"/>
<evidence type="ECO:0000313" key="2">
    <source>
        <dbReference type="Proteomes" id="UP000198948"/>
    </source>
</evidence>
<dbReference type="OrthoDB" id="2146345at2"/>
<dbReference type="AlphaFoldDB" id="A0A1H9T8A5"/>
<organism evidence="1 2">
    <name type="scientific">Isobaculum melis</name>
    <dbReference type="NCBI Taxonomy" id="142588"/>
    <lineage>
        <taxon>Bacteria</taxon>
        <taxon>Bacillati</taxon>
        <taxon>Bacillota</taxon>
        <taxon>Bacilli</taxon>
        <taxon>Lactobacillales</taxon>
        <taxon>Carnobacteriaceae</taxon>
        <taxon>Isobaculum</taxon>
    </lineage>
</organism>
<gene>
    <name evidence="1" type="ORF">SAMN04488559_11153</name>
</gene>
<protein>
    <submittedName>
        <fullName evidence="1">Uncharacterized protein</fullName>
    </submittedName>
</protein>
<dbReference type="EMBL" id="FOHA01000011">
    <property type="protein sequence ID" value="SER93475.1"/>
    <property type="molecule type" value="Genomic_DNA"/>
</dbReference>
<dbReference type="STRING" id="142588.SAMN04488559_11153"/>
<keyword evidence="2" id="KW-1185">Reference proteome</keyword>
<dbReference type="RefSeq" id="WP_092652653.1">
    <property type="nucleotide sequence ID" value="NZ_FOHA01000011.1"/>
</dbReference>
<reference evidence="1 2" key="1">
    <citation type="submission" date="2016-10" db="EMBL/GenBank/DDBJ databases">
        <authorList>
            <person name="de Groot N.N."/>
        </authorList>
    </citation>
    <scope>NUCLEOTIDE SEQUENCE [LARGE SCALE GENOMIC DNA]</scope>
    <source>
        <strain evidence="1 2">DSM 13760</strain>
    </source>
</reference>
<evidence type="ECO:0000313" key="1">
    <source>
        <dbReference type="EMBL" id="SER93475.1"/>
    </source>
</evidence>
<dbReference type="Proteomes" id="UP000198948">
    <property type="component" value="Unassembled WGS sequence"/>
</dbReference>
<accession>A0A1H9T8A5</accession>
<name>A0A1H9T8A5_9LACT</name>